<evidence type="ECO:0000256" key="5">
    <source>
        <dbReference type="RuleBase" id="RU003718"/>
    </source>
</evidence>
<dbReference type="PROSITE" id="PS00375">
    <property type="entry name" value="UDPGT"/>
    <property type="match status" value="1"/>
</dbReference>
<keyword evidence="6" id="KW-1133">Transmembrane helix</keyword>
<name>A0A0B2VSF3_TOXCA</name>
<protein>
    <recommendedName>
        <fullName evidence="6">UDP-glucuronosyltransferase</fullName>
        <ecNumber evidence="6">2.4.1.17</ecNumber>
    </recommendedName>
</protein>
<dbReference type="PANTHER" id="PTHR48043">
    <property type="entry name" value="EG:EG0003.4 PROTEIN-RELATED"/>
    <property type="match status" value="1"/>
</dbReference>
<comment type="similarity">
    <text evidence="1 5">Belongs to the UDP-glycosyltransferase family.</text>
</comment>
<dbReference type="Pfam" id="PF00201">
    <property type="entry name" value="UDPGT"/>
    <property type="match status" value="1"/>
</dbReference>
<dbReference type="Proteomes" id="UP000031036">
    <property type="component" value="Unassembled WGS sequence"/>
</dbReference>
<feature type="transmembrane region" description="Helical" evidence="6">
    <location>
        <begin position="488"/>
        <end position="514"/>
    </location>
</feature>
<dbReference type="InterPro" id="IPR050271">
    <property type="entry name" value="UDP-glycosyltransferase"/>
</dbReference>
<dbReference type="AlphaFoldDB" id="A0A0B2VSF3"/>
<dbReference type="OrthoDB" id="5835829at2759"/>
<dbReference type="SUPFAM" id="SSF53756">
    <property type="entry name" value="UDP-Glycosyltransferase/glycogen phosphorylase"/>
    <property type="match status" value="1"/>
</dbReference>
<dbReference type="InterPro" id="IPR035595">
    <property type="entry name" value="UDP_glycos_trans_CS"/>
</dbReference>
<comment type="subcellular location">
    <subcellularLocation>
        <location evidence="6">Membrane</location>
        <topology evidence="6">Single-pass membrane protein</topology>
    </subcellularLocation>
</comment>
<evidence type="ECO:0000313" key="8">
    <source>
        <dbReference type="Proteomes" id="UP000031036"/>
    </source>
</evidence>
<keyword evidence="8" id="KW-1185">Reference proteome</keyword>
<dbReference type="CDD" id="cd03784">
    <property type="entry name" value="GT1_Gtf-like"/>
    <property type="match status" value="1"/>
</dbReference>
<dbReference type="OMA" id="LYYIFTC"/>
<comment type="catalytic activity">
    <reaction evidence="4 6">
        <text>glucuronate acceptor + UDP-alpha-D-glucuronate = acceptor beta-D-glucuronoside + UDP + H(+)</text>
        <dbReference type="Rhea" id="RHEA:21032"/>
        <dbReference type="ChEBI" id="CHEBI:15378"/>
        <dbReference type="ChEBI" id="CHEBI:58052"/>
        <dbReference type="ChEBI" id="CHEBI:58223"/>
        <dbReference type="ChEBI" id="CHEBI:132367"/>
        <dbReference type="ChEBI" id="CHEBI:132368"/>
        <dbReference type="EC" id="2.4.1.17"/>
    </reaction>
</comment>
<evidence type="ECO:0000256" key="6">
    <source>
        <dbReference type="RuleBase" id="RU362059"/>
    </source>
</evidence>
<evidence type="ECO:0000256" key="4">
    <source>
        <dbReference type="ARBA" id="ARBA00047475"/>
    </source>
</evidence>
<dbReference type="EMBL" id="JPKZ01001120">
    <property type="protein sequence ID" value="KHN83935.1"/>
    <property type="molecule type" value="Genomic_DNA"/>
</dbReference>
<reference evidence="7 8" key="1">
    <citation type="submission" date="2014-11" db="EMBL/GenBank/DDBJ databases">
        <title>Genetic blueprint of the zoonotic pathogen Toxocara canis.</title>
        <authorList>
            <person name="Zhu X.-Q."/>
            <person name="Korhonen P.K."/>
            <person name="Cai H."/>
            <person name="Young N.D."/>
            <person name="Nejsum P."/>
            <person name="von Samson-Himmelstjerna G."/>
            <person name="Boag P.R."/>
            <person name="Tan P."/>
            <person name="Li Q."/>
            <person name="Min J."/>
            <person name="Yang Y."/>
            <person name="Wang X."/>
            <person name="Fang X."/>
            <person name="Hall R.S."/>
            <person name="Hofmann A."/>
            <person name="Sternberg P.W."/>
            <person name="Jex A.R."/>
            <person name="Gasser R.B."/>
        </authorList>
    </citation>
    <scope>NUCLEOTIDE SEQUENCE [LARGE SCALE GENOMIC DNA]</scope>
    <source>
        <strain evidence="7">PN_DK_2014</strain>
    </source>
</reference>
<keyword evidence="6" id="KW-0812">Transmembrane</keyword>
<sequence length="525" mass="59979">MRLLVVMVLSNWIFMLRAGNILVYSPSYSTSHLMGNARIADTLAEAGHNVVLFIPEYMPTNFKGTKLAKIIKMAKISESFERHMEMFATDFLSKHTLSMHTRLEWEQASADLCEEILRRKDELQQLLAYKFDVGFSEQLDLCGVGVIRYLGIPNHIWISSTPIMEAISYNLGVPTPLSYVPVIEENDLSCRMSFMERARNMYLWIASIYIHLYGTDLITLKFRTFIDRNFKNVREIAAESALCFVNSDEFLDVARPILHKTIYIGGIGVAENAKPLQEPYSSMMTRGDKGVVLVSFGTVVPTSTLPNSTRDDIFRVFAYFKDYHFIMKVDENDRASHELAANIGNVNVMKWIPQADLLAHPRLRLFVMHGGFYGMLEAAIRGVPVLAIPFFADQFRNARSAETRGIGLSLQKYDINYNKLKDTFKELLSNDKYSKAARRLSAIIRHKPNKPREQLIKWTNFVVQFGSLPELNVEGAKFNTIKYFGIDVIAFFISLLAIIVLMAVVLLKLLLTYLKRNRYSLKKNV</sequence>
<dbReference type="FunFam" id="3.40.50.2000:FF:000021">
    <property type="entry name" value="UDP-glucuronosyltransferase"/>
    <property type="match status" value="1"/>
</dbReference>
<dbReference type="InterPro" id="IPR002213">
    <property type="entry name" value="UDP_glucos_trans"/>
</dbReference>
<dbReference type="GO" id="GO:0015020">
    <property type="term" value="F:glucuronosyltransferase activity"/>
    <property type="evidence" value="ECO:0007669"/>
    <property type="project" value="UniProtKB-EC"/>
</dbReference>
<proteinExistence type="inferred from homology"/>
<feature type="signal peptide" evidence="6">
    <location>
        <begin position="1"/>
        <end position="18"/>
    </location>
</feature>
<keyword evidence="6" id="KW-0732">Signal</keyword>
<accession>A0A0B2VSF3</accession>
<gene>
    <name evidence="7" type="primary">ugt-50</name>
    <name evidence="7" type="ORF">Tcan_15559</name>
</gene>
<evidence type="ECO:0000256" key="3">
    <source>
        <dbReference type="ARBA" id="ARBA00022679"/>
    </source>
</evidence>
<dbReference type="STRING" id="6265.A0A0B2VSF3"/>
<dbReference type="EC" id="2.4.1.17" evidence="6"/>
<evidence type="ECO:0000256" key="2">
    <source>
        <dbReference type="ARBA" id="ARBA00022676"/>
    </source>
</evidence>
<comment type="caution">
    <text evidence="7">The sequence shown here is derived from an EMBL/GenBank/DDBJ whole genome shotgun (WGS) entry which is preliminary data.</text>
</comment>
<dbReference type="PANTHER" id="PTHR48043:SF143">
    <property type="entry name" value="UDP-GLUCURONOSYLTRANSFERASE"/>
    <property type="match status" value="1"/>
</dbReference>
<keyword evidence="6" id="KW-0472">Membrane</keyword>
<evidence type="ECO:0000313" key="7">
    <source>
        <dbReference type="EMBL" id="KHN83935.1"/>
    </source>
</evidence>
<organism evidence="7 8">
    <name type="scientific">Toxocara canis</name>
    <name type="common">Canine roundworm</name>
    <dbReference type="NCBI Taxonomy" id="6265"/>
    <lineage>
        <taxon>Eukaryota</taxon>
        <taxon>Metazoa</taxon>
        <taxon>Ecdysozoa</taxon>
        <taxon>Nematoda</taxon>
        <taxon>Chromadorea</taxon>
        <taxon>Rhabditida</taxon>
        <taxon>Spirurina</taxon>
        <taxon>Ascaridomorpha</taxon>
        <taxon>Ascaridoidea</taxon>
        <taxon>Toxocaridae</taxon>
        <taxon>Toxocara</taxon>
    </lineage>
</organism>
<keyword evidence="2 5" id="KW-0328">Glycosyltransferase</keyword>
<keyword evidence="3 5" id="KW-0808">Transferase</keyword>
<dbReference type="Gene3D" id="3.40.50.2000">
    <property type="entry name" value="Glycogen Phosphorylase B"/>
    <property type="match status" value="1"/>
</dbReference>
<evidence type="ECO:0000256" key="1">
    <source>
        <dbReference type="ARBA" id="ARBA00009995"/>
    </source>
</evidence>
<feature type="chain" id="PRO_5005110115" description="UDP-glucuronosyltransferase" evidence="6">
    <location>
        <begin position="19"/>
        <end position="525"/>
    </location>
</feature>
<dbReference type="GO" id="GO:0016020">
    <property type="term" value="C:membrane"/>
    <property type="evidence" value="ECO:0007669"/>
    <property type="project" value="UniProtKB-SubCell"/>
</dbReference>